<feature type="compositionally biased region" description="Acidic residues" evidence="1">
    <location>
        <begin position="58"/>
        <end position="70"/>
    </location>
</feature>
<feature type="compositionally biased region" description="Basic and acidic residues" evidence="1">
    <location>
        <begin position="13"/>
        <end position="23"/>
    </location>
</feature>
<comment type="caution">
    <text evidence="2">The sequence shown here is derived from an EMBL/GenBank/DDBJ whole genome shotgun (WGS) entry which is preliminary data.</text>
</comment>
<accession>A0AAN8IE72</accession>
<dbReference type="EMBL" id="WIXE01017942">
    <property type="protein sequence ID" value="KAK5971324.1"/>
    <property type="molecule type" value="Genomic_DNA"/>
</dbReference>
<dbReference type="PANTHER" id="PTHR31751:SF42">
    <property type="entry name" value="PROTEIN CBG10204"/>
    <property type="match status" value="1"/>
</dbReference>
<keyword evidence="3" id="KW-1185">Reference proteome</keyword>
<evidence type="ECO:0000256" key="1">
    <source>
        <dbReference type="SAM" id="MobiDB-lite"/>
    </source>
</evidence>
<evidence type="ECO:0000313" key="2">
    <source>
        <dbReference type="EMBL" id="KAK5971324.1"/>
    </source>
</evidence>
<proteinExistence type="predicted"/>
<dbReference type="AlphaFoldDB" id="A0AAN8IE72"/>
<evidence type="ECO:0000313" key="3">
    <source>
        <dbReference type="Proteomes" id="UP001331761"/>
    </source>
</evidence>
<feature type="region of interest" description="Disordered" evidence="1">
    <location>
        <begin position="1"/>
        <end position="82"/>
    </location>
</feature>
<organism evidence="2 3">
    <name type="scientific">Trichostrongylus colubriformis</name>
    <name type="common">Black scour worm</name>
    <dbReference type="NCBI Taxonomy" id="6319"/>
    <lineage>
        <taxon>Eukaryota</taxon>
        <taxon>Metazoa</taxon>
        <taxon>Ecdysozoa</taxon>
        <taxon>Nematoda</taxon>
        <taxon>Chromadorea</taxon>
        <taxon>Rhabditida</taxon>
        <taxon>Rhabditina</taxon>
        <taxon>Rhabditomorpha</taxon>
        <taxon>Strongyloidea</taxon>
        <taxon>Trichostrongylidae</taxon>
        <taxon>Trichostrongylus</taxon>
    </lineage>
</organism>
<reference evidence="2 3" key="1">
    <citation type="submission" date="2019-10" db="EMBL/GenBank/DDBJ databases">
        <title>Assembly and Annotation for the nematode Trichostrongylus colubriformis.</title>
        <authorList>
            <person name="Martin J."/>
        </authorList>
    </citation>
    <scope>NUCLEOTIDE SEQUENCE [LARGE SCALE GENOMIC DNA]</scope>
    <source>
        <strain evidence="2">G859</strain>
        <tissue evidence="2">Whole worm</tissue>
    </source>
</reference>
<feature type="compositionally biased region" description="Acidic residues" evidence="1">
    <location>
        <begin position="24"/>
        <end position="51"/>
    </location>
</feature>
<dbReference type="Proteomes" id="UP001331761">
    <property type="component" value="Unassembled WGS sequence"/>
</dbReference>
<name>A0AAN8IE72_TRICO</name>
<gene>
    <name evidence="2" type="ORF">GCK32_000711</name>
</gene>
<dbReference type="PANTHER" id="PTHR31751">
    <property type="entry name" value="SI:CH211-108C17.2-RELATED-RELATED"/>
    <property type="match status" value="1"/>
</dbReference>
<protein>
    <submittedName>
        <fullName evidence="2">Uncharacterized protein</fullName>
    </submittedName>
</protein>
<sequence length="220" mass="24232">MWEACGSGSMAKVGEDAGTREEAAQDEETRESLADEEEDEFVPDEEEEEESSLSSEMSFEESEGDDDSDDMSTSQWKSALKESNPASLEQVFNWTEPAIEDVYHSHQQFVLEMVRGSSGTERGLHLAADGAYDSRGYSALIGKVVIADTRTKLVLHTEVLHRSETGGVSGRMEIEENRSKRWVPSATTMTDGISQNGLVTSFGRCLKRKDVTSSKCGSRT</sequence>